<keyword evidence="14" id="KW-1185">Reference proteome</keyword>
<accession>A0A2U1TMW8</accession>
<protein>
    <submittedName>
        <fullName evidence="13">Protease</fullName>
    </submittedName>
</protein>
<comment type="similarity">
    <text evidence="2">Belongs to the peptidase A26 family.</text>
</comment>
<keyword evidence="10" id="KW-0998">Cell outer membrane</keyword>
<keyword evidence="5" id="KW-0812">Transmembrane</keyword>
<evidence type="ECO:0000313" key="14">
    <source>
        <dbReference type="Proteomes" id="UP000296159"/>
    </source>
</evidence>
<evidence type="ECO:0000256" key="10">
    <source>
        <dbReference type="ARBA" id="ARBA00023237"/>
    </source>
</evidence>
<dbReference type="Gene3D" id="2.40.128.90">
    <property type="entry name" value="OMPT-like"/>
    <property type="match status" value="1"/>
</dbReference>
<dbReference type="InterPro" id="IPR020079">
    <property type="entry name" value="Peptidase_A26_CS"/>
</dbReference>
<dbReference type="PROSITE" id="PS00834">
    <property type="entry name" value="OMPTIN_1"/>
    <property type="match status" value="1"/>
</dbReference>
<dbReference type="PIRSF" id="PIRSF001522">
    <property type="entry name" value="Peptidase_A26"/>
    <property type="match status" value="1"/>
</dbReference>
<evidence type="ECO:0000313" key="13">
    <source>
        <dbReference type="EMBL" id="PWC10748.1"/>
    </source>
</evidence>
<evidence type="ECO:0000256" key="5">
    <source>
        <dbReference type="ARBA" id="ARBA00022692"/>
    </source>
</evidence>
<keyword evidence="8" id="KW-0378">Hydrolase</keyword>
<dbReference type="GO" id="GO:0006508">
    <property type="term" value="P:proteolysis"/>
    <property type="evidence" value="ECO:0007669"/>
    <property type="project" value="UniProtKB-KW"/>
</dbReference>
<evidence type="ECO:0000256" key="12">
    <source>
        <dbReference type="SAM" id="SignalP"/>
    </source>
</evidence>
<dbReference type="InterPro" id="IPR000036">
    <property type="entry name" value="Peptidase_A26_omptin"/>
</dbReference>
<feature type="chain" id="PRO_5015494431" evidence="12">
    <location>
        <begin position="18"/>
        <end position="314"/>
    </location>
</feature>
<keyword evidence="3" id="KW-1134">Transmembrane beta strand</keyword>
<reference evidence="13 14" key="1">
    <citation type="submission" date="2018-04" db="EMBL/GenBank/DDBJ databases">
        <title>Brenneria corticis sp.nov.</title>
        <authorList>
            <person name="Li Y."/>
        </authorList>
    </citation>
    <scope>NUCLEOTIDE SEQUENCE [LARGE SCALE GENOMIC DNA]</scope>
    <source>
        <strain evidence="13 14">CFCC 11842</strain>
    </source>
</reference>
<evidence type="ECO:0000256" key="2">
    <source>
        <dbReference type="ARBA" id="ARBA00006923"/>
    </source>
</evidence>
<keyword evidence="7" id="KW-0064">Aspartyl protease</keyword>
<evidence type="ECO:0000256" key="4">
    <source>
        <dbReference type="ARBA" id="ARBA00022670"/>
    </source>
</evidence>
<feature type="active site" evidence="11">
    <location>
        <position position="105"/>
    </location>
</feature>
<feature type="active site" evidence="11">
    <location>
        <position position="229"/>
    </location>
</feature>
<dbReference type="Proteomes" id="UP000296159">
    <property type="component" value="Unassembled WGS sequence"/>
</dbReference>
<keyword evidence="9" id="KW-0472">Membrane</keyword>
<comment type="caution">
    <text evidence="13">The sequence shown here is derived from an EMBL/GenBank/DDBJ whole genome shotgun (WGS) entry which is preliminary data.</text>
</comment>
<evidence type="ECO:0000256" key="7">
    <source>
        <dbReference type="ARBA" id="ARBA00022750"/>
    </source>
</evidence>
<dbReference type="GO" id="GO:0009279">
    <property type="term" value="C:cell outer membrane"/>
    <property type="evidence" value="ECO:0007669"/>
    <property type="project" value="UniProtKB-SubCell"/>
</dbReference>
<dbReference type="SUPFAM" id="SSF69917">
    <property type="entry name" value="OMPT-like"/>
    <property type="match status" value="1"/>
</dbReference>
<evidence type="ECO:0000256" key="3">
    <source>
        <dbReference type="ARBA" id="ARBA00022452"/>
    </source>
</evidence>
<evidence type="ECO:0000256" key="6">
    <source>
        <dbReference type="ARBA" id="ARBA00022729"/>
    </source>
</evidence>
<dbReference type="Pfam" id="PF01278">
    <property type="entry name" value="Omptin"/>
    <property type="match status" value="1"/>
</dbReference>
<dbReference type="EMBL" id="QDKH01000035">
    <property type="protein sequence ID" value="PWC10748.1"/>
    <property type="molecule type" value="Genomic_DNA"/>
</dbReference>
<dbReference type="NCBIfam" id="NF008224">
    <property type="entry name" value="PRK10993.1-4"/>
    <property type="match status" value="1"/>
</dbReference>
<dbReference type="RefSeq" id="WP_136168400.1">
    <property type="nucleotide sequence ID" value="NZ_KZ819097.1"/>
</dbReference>
<dbReference type="GO" id="GO:0004190">
    <property type="term" value="F:aspartic-type endopeptidase activity"/>
    <property type="evidence" value="ECO:0007669"/>
    <property type="project" value="UniProtKB-KW"/>
</dbReference>
<dbReference type="AlphaFoldDB" id="A0A2U1TMW8"/>
<sequence length="314" mass="34978">MRLKLLAFILSAPVAFAAVADAGDGIFTAEKVSGEIGLGTLSGKTKERVYDADEGGRKVSQLNWKYNNAAIVKGSLDWDLIPWLSVGASGWTTIASRGGYMEDTDWQDENQKEWTDQSRHPNTRLNYANQFDINVKGWLLNEPAYRLGVMAGYQESRYSFKSTGGTYNYTDEDTGLPDIGAFPADIKGIGYKQRFKMPYIGLAGSYRYESFEFGGAFKYSGWVRTSDNDEHYLRNTTFKAKVKNQNYFSLAGSAGYYVTPNAKVYVEEIWSRTTNKKGSLSANDRDQGTTDSAANSSGIENYNFMTTVGLKYAF</sequence>
<feature type="active site" evidence="11">
    <location>
        <position position="103"/>
    </location>
</feature>
<evidence type="ECO:0000256" key="11">
    <source>
        <dbReference type="PIRSR" id="PIRSR001522-1"/>
    </source>
</evidence>
<keyword evidence="4 13" id="KW-0645">Protease</keyword>
<evidence type="ECO:0000256" key="8">
    <source>
        <dbReference type="ARBA" id="ARBA00022801"/>
    </source>
</evidence>
<organism evidence="13 14">
    <name type="scientific">Brenneria corticis</name>
    <dbReference type="NCBI Taxonomy" id="2173106"/>
    <lineage>
        <taxon>Bacteria</taxon>
        <taxon>Pseudomonadati</taxon>
        <taxon>Pseudomonadota</taxon>
        <taxon>Gammaproteobacteria</taxon>
        <taxon>Enterobacterales</taxon>
        <taxon>Pectobacteriaceae</taxon>
        <taxon>Brenneria</taxon>
    </lineage>
</organism>
<keyword evidence="6 12" id="KW-0732">Signal</keyword>
<proteinExistence type="inferred from homology"/>
<dbReference type="PRINTS" id="PR00482">
    <property type="entry name" value="OMPTIN"/>
</dbReference>
<evidence type="ECO:0000256" key="9">
    <source>
        <dbReference type="ARBA" id="ARBA00023136"/>
    </source>
</evidence>
<comment type="subcellular location">
    <subcellularLocation>
        <location evidence="1">Cell outer membrane</location>
        <topology evidence="1">Multi-pass membrane protein</topology>
    </subcellularLocation>
</comment>
<name>A0A2U1TMW8_9GAMM</name>
<dbReference type="InterPro" id="IPR020080">
    <property type="entry name" value="OM_adhesin/peptidase_omptin"/>
</dbReference>
<evidence type="ECO:0000256" key="1">
    <source>
        <dbReference type="ARBA" id="ARBA00004571"/>
    </source>
</evidence>
<feature type="signal peptide" evidence="12">
    <location>
        <begin position="1"/>
        <end position="17"/>
    </location>
</feature>
<dbReference type="InterPro" id="IPR053724">
    <property type="entry name" value="OMP_A26_sf"/>
</dbReference>
<gene>
    <name evidence="13" type="ORF">DDT56_21435</name>
</gene>
<feature type="active site" evidence="11">
    <location>
        <position position="231"/>
    </location>
</feature>